<evidence type="ECO:0000313" key="2">
    <source>
        <dbReference type="EMBL" id="TWT60838.1"/>
    </source>
</evidence>
<feature type="domain" description="Helix-turn-helix type 11" evidence="1">
    <location>
        <begin position="25"/>
        <end position="68"/>
    </location>
</feature>
<dbReference type="Gene3D" id="1.10.10.10">
    <property type="entry name" value="Winged helix-like DNA-binding domain superfamily/Winged helix DNA-binding domain"/>
    <property type="match status" value="1"/>
</dbReference>
<dbReference type="InterPro" id="IPR036388">
    <property type="entry name" value="WH-like_DNA-bd_sf"/>
</dbReference>
<dbReference type="OrthoDB" id="283405at2"/>
<dbReference type="Pfam" id="PF08279">
    <property type="entry name" value="HTH_11"/>
    <property type="match status" value="1"/>
</dbReference>
<gene>
    <name evidence="2" type="ORF">Pan54_15650</name>
</gene>
<dbReference type="AlphaFoldDB" id="A0A5C5XDF3"/>
<dbReference type="InterPro" id="IPR036390">
    <property type="entry name" value="WH_DNA-bd_sf"/>
</dbReference>
<dbReference type="SUPFAM" id="SSF46785">
    <property type="entry name" value="Winged helix' DNA-binding domain"/>
    <property type="match status" value="1"/>
</dbReference>
<dbReference type="Proteomes" id="UP000316095">
    <property type="component" value="Unassembled WGS sequence"/>
</dbReference>
<keyword evidence="3" id="KW-1185">Reference proteome</keyword>
<reference evidence="2 3" key="1">
    <citation type="submission" date="2019-02" db="EMBL/GenBank/DDBJ databases">
        <title>Deep-cultivation of Planctomycetes and their phenomic and genomic characterization uncovers novel biology.</title>
        <authorList>
            <person name="Wiegand S."/>
            <person name="Jogler M."/>
            <person name="Boedeker C."/>
            <person name="Pinto D."/>
            <person name="Vollmers J."/>
            <person name="Rivas-Marin E."/>
            <person name="Kohn T."/>
            <person name="Peeters S.H."/>
            <person name="Heuer A."/>
            <person name="Rast P."/>
            <person name="Oberbeckmann S."/>
            <person name="Bunk B."/>
            <person name="Jeske O."/>
            <person name="Meyerdierks A."/>
            <person name="Storesund J.E."/>
            <person name="Kallscheuer N."/>
            <person name="Luecker S."/>
            <person name="Lage O.M."/>
            <person name="Pohl T."/>
            <person name="Merkel B.J."/>
            <person name="Hornburger P."/>
            <person name="Mueller R.-W."/>
            <person name="Bruemmer F."/>
            <person name="Labrenz M."/>
            <person name="Spormann A.M."/>
            <person name="Op Den Camp H."/>
            <person name="Overmann J."/>
            <person name="Amann R."/>
            <person name="Jetten M.S.M."/>
            <person name="Mascher T."/>
            <person name="Medema M.H."/>
            <person name="Devos D.P."/>
            <person name="Kaster A.-K."/>
            <person name="Ovreas L."/>
            <person name="Rohde M."/>
            <person name="Galperin M.Y."/>
            <person name="Jogler C."/>
        </authorList>
    </citation>
    <scope>NUCLEOTIDE SEQUENCE [LARGE SCALE GENOMIC DNA]</scope>
    <source>
        <strain evidence="2 3">Pan54</strain>
    </source>
</reference>
<comment type="caution">
    <text evidence="2">The sequence shown here is derived from an EMBL/GenBank/DDBJ whole genome shotgun (WGS) entry which is preliminary data.</text>
</comment>
<dbReference type="InterPro" id="IPR013196">
    <property type="entry name" value="HTH_11"/>
</dbReference>
<organism evidence="2 3">
    <name type="scientific">Rubinisphaera italica</name>
    <dbReference type="NCBI Taxonomy" id="2527969"/>
    <lineage>
        <taxon>Bacteria</taxon>
        <taxon>Pseudomonadati</taxon>
        <taxon>Planctomycetota</taxon>
        <taxon>Planctomycetia</taxon>
        <taxon>Planctomycetales</taxon>
        <taxon>Planctomycetaceae</taxon>
        <taxon>Rubinisphaera</taxon>
    </lineage>
</organism>
<name>A0A5C5XDF3_9PLAN</name>
<dbReference type="EMBL" id="SJPG01000001">
    <property type="protein sequence ID" value="TWT60838.1"/>
    <property type="molecule type" value="Genomic_DNA"/>
</dbReference>
<evidence type="ECO:0000259" key="1">
    <source>
        <dbReference type="Pfam" id="PF08279"/>
    </source>
</evidence>
<proteinExistence type="predicted"/>
<accession>A0A5C5XDF3</accession>
<sequence length="137" mass="15796">MVKKKPHKERSDADRRVRQCERLARLMQVLHLISGRGRWDASALAEELECSTRTIHRLLQTLSMAGVPWFFDEKTRSYSIRPGYKFPMVEEKSSSVQSKSEFTSEMKDAANQLVQDGEAFSKSLENFLSLIQSLSRQ</sequence>
<protein>
    <submittedName>
        <fullName evidence="2">HTH domain protein</fullName>
    </submittedName>
</protein>
<evidence type="ECO:0000313" key="3">
    <source>
        <dbReference type="Proteomes" id="UP000316095"/>
    </source>
</evidence>